<dbReference type="Pfam" id="PF00300">
    <property type="entry name" value="His_Phos_1"/>
    <property type="match status" value="1"/>
</dbReference>
<dbReference type="PANTHER" id="PTHR46517">
    <property type="entry name" value="FRUCTOSE-2,6-BISPHOSPHATASE TIGAR"/>
    <property type="match status" value="1"/>
</dbReference>
<name>A0ABP8WQJ6_9ACTN</name>
<organism evidence="2 3">
    <name type="scientific">Nocardioides nanhaiensis</name>
    <dbReference type="NCBI Taxonomy" id="1476871"/>
    <lineage>
        <taxon>Bacteria</taxon>
        <taxon>Bacillati</taxon>
        <taxon>Actinomycetota</taxon>
        <taxon>Actinomycetes</taxon>
        <taxon>Propionibacteriales</taxon>
        <taxon>Nocardioidaceae</taxon>
        <taxon>Nocardioides</taxon>
    </lineage>
</organism>
<proteinExistence type="predicted"/>
<dbReference type="Gene3D" id="3.40.50.1240">
    <property type="entry name" value="Phosphoglycerate mutase-like"/>
    <property type="match status" value="1"/>
</dbReference>
<accession>A0ABP8WQJ6</accession>
<dbReference type="SMART" id="SM00855">
    <property type="entry name" value="PGAM"/>
    <property type="match status" value="1"/>
</dbReference>
<dbReference type="PIRSF" id="PIRSF000709">
    <property type="entry name" value="6PFK_2-Ptase"/>
    <property type="match status" value="1"/>
</dbReference>
<dbReference type="Proteomes" id="UP001500621">
    <property type="component" value="Unassembled WGS sequence"/>
</dbReference>
<dbReference type="InterPro" id="IPR013078">
    <property type="entry name" value="His_Pase_superF_clade-1"/>
</dbReference>
<evidence type="ECO:0000313" key="2">
    <source>
        <dbReference type="EMBL" id="GAA4693780.1"/>
    </source>
</evidence>
<protein>
    <submittedName>
        <fullName evidence="2">Histidine phosphatase family protein</fullName>
    </submittedName>
</protein>
<gene>
    <name evidence="2" type="ORF">GCM10023226_34640</name>
</gene>
<dbReference type="PANTHER" id="PTHR46517:SF1">
    <property type="entry name" value="FRUCTOSE-2,6-BISPHOSPHATASE TIGAR"/>
    <property type="match status" value="1"/>
</dbReference>
<dbReference type="InterPro" id="IPR029033">
    <property type="entry name" value="His_PPase_superfam"/>
</dbReference>
<comment type="caution">
    <text evidence="2">The sequence shown here is derived from an EMBL/GenBank/DDBJ whole genome shotgun (WGS) entry which is preliminary data.</text>
</comment>
<dbReference type="InterPro" id="IPR051695">
    <property type="entry name" value="Phosphoglycerate_Mutase"/>
</dbReference>
<keyword evidence="3" id="KW-1185">Reference proteome</keyword>
<reference evidence="3" key="1">
    <citation type="journal article" date="2019" name="Int. J. Syst. Evol. Microbiol.">
        <title>The Global Catalogue of Microorganisms (GCM) 10K type strain sequencing project: providing services to taxonomists for standard genome sequencing and annotation.</title>
        <authorList>
            <consortium name="The Broad Institute Genomics Platform"/>
            <consortium name="The Broad Institute Genome Sequencing Center for Infectious Disease"/>
            <person name="Wu L."/>
            <person name="Ma J."/>
        </authorList>
    </citation>
    <scope>NUCLEOTIDE SEQUENCE [LARGE SCALE GENOMIC DNA]</scope>
    <source>
        <strain evidence="3">JCM 18127</strain>
    </source>
</reference>
<dbReference type="EMBL" id="BAABIM010000004">
    <property type="protein sequence ID" value="GAA4693780.1"/>
    <property type="molecule type" value="Genomic_DNA"/>
</dbReference>
<sequence length="202" mass="21677">MTRRLVLLRHGRTPWNHEGRVQGHRDVGLDDVGHAQAAAVAPVVAKLSPAQLWCSDLERARQTVAPVAVACGLEPRYDERLREFGFGDLEGRTHTELAADAPDDFTALRRGDYHRISTAEPLAQVRARMASALGELLGLLEADQTGVALSHGAAIRVAVGELLGWPAEQFGTLGGLPNCTWAELAENPVTGRLQLVALGRGA</sequence>
<dbReference type="RefSeq" id="WP_345268210.1">
    <property type="nucleotide sequence ID" value="NZ_BAABIM010000004.1"/>
</dbReference>
<dbReference type="SUPFAM" id="SSF53254">
    <property type="entry name" value="Phosphoglycerate mutase-like"/>
    <property type="match status" value="1"/>
</dbReference>
<evidence type="ECO:0000313" key="3">
    <source>
        <dbReference type="Proteomes" id="UP001500621"/>
    </source>
</evidence>
<dbReference type="CDD" id="cd07067">
    <property type="entry name" value="HP_PGM_like"/>
    <property type="match status" value="1"/>
</dbReference>
<evidence type="ECO:0000256" key="1">
    <source>
        <dbReference type="ARBA" id="ARBA00022801"/>
    </source>
</evidence>
<keyword evidence="1" id="KW-0378">Hydrolase</keyword>